<dbReference type="AlphaFoldDB" id="A0A1U8BWX1"/>
<dbReference type="PANTHER" id="PTHR24242">
    <property type="entry name" value="G-PROTEIN COUPLED RECEPTOR"/>
    <property type="match status" value="1"/>
</dbReference>
<dbReference type="PRINTS" id="PR00245">
    <property type="entry name" value="OLFACTORYR"/>
</dbReference>
<accession>A0A1U8BWX1</accession>
<dbReference type="SUPFAM" id="SSF81321">
    <property type="entry name" value="Family A G protein-coupled receptor-like"/>
    <property type="match status" value="1"/>
</dbReference>
<proteinExistence type="inferred from homology"/>
<evidence type="ECO:0000256" key="3">
    <source>
        <dbReference type="ARBA" id="ARBA00022606"/>
    </source>
</evidence>
<dbReference type="GO" id="GO:0005886">
    <property type="term" value="C:plasma membrane"/>
    <property type="evidence" value="ECO:0007669"/>
    <property type="project" value="UniProtKB-SubCell"/>
</dbReference>
<reference evidence="17" key="1">
    <citation type="submission" date="2025-08" db="UniProtKB">
        <authorList>
            <consortium name="RefSeq"/>
        </authorList>
    </citation>
    <scope>IDENTIFICATION</scope>
    <source>
        <tissue evidence="17">Liver</tissue>
    </source>
</reference>
<dbReference type="STRING" id="10036.ENSMAUP00000002076"/>
<organism evidence="16 17">
    <name type="scientific">Mesocricetus auratus</name>
    <name type="common">Golden hamster</name>
    <dbReference type="NCBI Taxonomy" id="10036"/>
    <lineage>
        <taxon>Eukaryota</taxon>
        <taxon>Metazoa</taxon>
        <taxon>Chordata</taxon>
        <taxon>Craniata</taxon>
        <taxon>Vertebrata</taxon>
        <taxon>Euteleostomi</taxon>
        <taxon>Mammalia</taxon>
        <taxon>Eutheria</taxon>
        <taxon>Euarchontoglires</taxon>
        <taxon>Glires</taxon>
        <taxon>Rodentia</taxon>
        <taxon>Myomorpha</taxon>
        <taxon>Muroidea</taxon>
        <taxon>Cricetidae</taxon>
        <taxon>Cricetinae</taxon>
        <taxon>Mesocricetus</taxon>
    </lineage>
</organism>
<dbReference type="GeneID" id="101831232"/>
<keyword evidence="4 13" id="KW-0812">Transmembrane</keyword>
<dbReference type="GO" id="GO:0004930">
    <property type="term" value="F:G protein-coupled receptor activity"/>
    <property type="evidence" value="ECO:0007669"/>
    <property type="project" value="UniProtKB-KW"/>
</dbReference>
<feature type="domain" description="G-protein coupled receptors family 1 profile" evidence="15">
    <location>
        <begin position="46"/>
        <end position="295"/>
    </location>
</feature>
<evidence type="ECO:0000256" key="1">
    <source>
        <dbReference type="ARBA" id="ARBA00004651"/>
    </source>
</evidence>
<evidence type="ECO:0000256" key="14">
    <source>
        <dbReference type="RuleBase" id="RU363047"/>
    </source>
</evidence>
<dbReference type="PROSITE" id="PS50262">
    <property type="entry name" value="G_PROTEIN_RECEP_F1_2"/>
    <property type="match status" value="1"/>
</dbReference>
<evidence type="ECO:0000256" key="4">
    <source>
        <dbReference type="ARBA" id="ARBA00022692"/>
    </source>
</evidence>
<keyword evidence="8 14" id="KW-0472">Membrane</keyword>
<feature type="transmembrane region" description="Helical" evidence="14">
    <location>
        <begin position="273"/>
        <end position="294"/>
    </location>
</feature>
<feature type="transmembrane region" description="Helical" evidence="14">
    <location>
        <begin position="249"/>
        <end position="267"/>
    </location>
</feature>
<keyword evidence="10 13" id="KW-0675">Receptor</keyword>
<gene>
    <name evidence="17" type="primary">LOC101831232</name>
</gene>
<dbReference type="Pfam" id="PF13853">
    <property type="entry name" value="7tm_4"/>
    <property type="match status" value="1"/>
</dbReference>
<evidence type="ECO:0000256" key="13">
    <source>
        <dbReference type="RuleBase" id="RU000688"/>
    </source>
</evidence>
<dbReference type="Proteomes" id="UP000886700">
    <property type="component" value="Unplaced"/>
</dbReference>
<dbReference type="PANTHER" id="PTHR24242:SF253">
    <property type="entry name" value="OLFACTORY RECEPTOR-RELATED"/>
    <property type="match status" value="1"/>
</dbReference>
<evidence type="ECO:0000259" key="15">
    <source>
        <dbReference type="PROSITE" id="PS50262"/>
    </source>
</evidence>
<dbReference type="InterPro" id="IPR050939">
    <property type="entry name" value="Olfactory_GPCR1"/>
</dbReference>
<feature type="transmembrane region" description="Helical" evidence="14">
    <location>
        <begin position="202"/>
        <end position="228"/>
    </location>
</feature>
<dbReference type="PRINTS" id="PR00237">
    <property type="entry name" value="GPCRRHODOPSN"/>
</dbReference>
<comment type="similarity">
    <text evidence="13">Belongs to the G-protein coupled receptor 1 family.</text>
</comment>
<name>A0A1U8BWX1_MESAU</name>
<evidence type="ECO:0000313" key="17">
    <source>
        <dbReference type="RefSeq" id="XP_012971752.2"/>
    </source>
</evidence>
<comment type="subcellular location">
    <subcellularLocation>
        <location evidence="1 14">Cell membrane</location>
        <topology evidence="1 14">Multi-pass membrane protein</topology>
    </subcellularLocation>
</comment>
<dbReference type="RefSeq" id="XP_012971752.2">
    <property type="nucleotide sequence ID" value="XM_013116298.2"/>
</dbReference>
<evidence type="ECO:0000313" key="16">
    <source>
        <dbReference type="Proteomes" id="UP000886700"/>
    </source>
</evidence>
<keyword evidence="2 14" id="KW-1003">Cell membrane</keyword>
<dbReference type="PROSITE" id="PS00237">
    <property type="entry name" value="G_PROTEIN_RECEP_F1_1"/>
    <property type="match status" value="1"/>
</dbReference>
<evidence type="ECO:0000256" key="2">
    <source>
        <dbReference type="ARBA" id="ARBA00022475"/>
    </source>
</evidence>
<keyword evidence="6 14" id="KW-1133">Transmembrane helix</keyword>
<evidence type="ECO:0000256" key="5">
    <source>
        <dbReference type="ARBA" id="ARBA00022725"/>
    </source>
</evidence>
<evidence type="ECO:0000256" key="11">
    <source>
        <dbReference type="ARBA" id="ARBA00023180"/>
    </source>
</evidence>
<feature type="transmembrane region" description="Helical" evidence="14">
    <location>
        <begin position="146"/>
        <end position="166"/>
    </location>
</feature>
<protein>
    <recommendedName>
        <fullName evidence="14">Olfactory receptor</fullName>
    </recommendedName>
</protein>
<dbReference type="InterPro" id="IPR000725">
    <property type="entry name" value="Olfact_rcpt"/>
</dbReference>
<keyword evidence="16" id="KW-1185">Reference proteome</keyword>
<dbReference type="CDD" id="cd13954">
    <property type="entry name" value="7tmA_OR"/>
    <property type="match status" value="1"/>
</dbReference>
<feature type="transmembrane region" description="Helical" evidence="14">
    <location>
        <begin position="107"/>
        <end position="125"/>
    </location>
</feature>
<evidence type="ECO:0000256" key="6">
    <source>
        <dbReference type="ARBA" id="ARBA00022989"/>
    </source>
</evidence>
<keyword evidence="12 13" id="KW-0807">Transducer</keyword>
<dbReference type="InterPro" id="IPR017452">
    <property type="entry name" value="GPCR_Rhodpsn_7TM"/>
</dbReference>
<evidence type="ECO:0000256" key="12">
    <source>
        <dbReference type="ARBA" id="ARBA00023224"/>
    </source>
</evidence>
<dbReference type="OrthoDB" id="6144223at2759"/>
<keyword evidence="5 14" id="KW-0552">Olfaction</keyword>
<feature type="transmembrane region" description="Helical" evidence="14">
    <location>
        <begin position="28"/>
        <end position="53"/>
    </location>
</feature>
<keyword evidence="3 14" id="KW-0716">Sensory transduction</keyword>
<evidence type="ECO:0000256" key="9">
    <source>
        <dbReference type="ARBA" id="ARBA00023157"/>
    </source>
</evidence>
<dbReference type="InterPro" id="IPR000276">
    <property type="entry name" value="GPCR_Rhodpsn"/>
</dbReference>
<dbReference type="Gene3D" id="1.20.1070.10">
    <property type="entry name" value="Rhodopsin 7-helix transmembrane proteins"/>
    <property type="match status" value="1"/>
</dbReference>
<evidence type="ECO:0000256" key="7">
    <source>
        <dbReference type="ARBA" id="ARBA00023040"/>
    </source>
</evidence>
<evidence type="ECO:0000256" key="10">
    <source>
        <dbReference type="ARBA" id="ARBA00023170"/>
    </source>
</evidence>
<keyword evidence="11" id="KW-0325">Glycoprotein</keyword>
<keyword evidence="7 13" id="KW-0297">G-protein coupled receptor</keyword>
<dbReference type="GO" id="GO:0004984">
    <property type="term" value="F:olfactory receptor activity"/>
    <property type="evidence" value="ECO:0007669"/>
    <property type="project" value="InterPro"/>
</dbReference>
<dbReference type="KEGG" id="maua:101831232"/>
<feature type="transmembrane region" description="Helical" evidence="14">
    <location>
        <begin position="65"/>
        <end position="87"/>
    </location>
</feature>
<keyword evidence="9" id="KW-1015">Disulfide bond</keyword>
<evidence type="ECO:0000256" key="8">
    <source>
        <dbReference type="ARBA" id="ARBA00023136"/>
    </source>
</evidence>
<sequence>MENIACNRSGNSQTIFYLTGIPSLQKSLFLPVFFLFLFLYLLILMGNTLILVAVMTEPSLHKPMYFFLTNLSALDIFSTTTTVPKLLSLLFLGDHFLSFPACFLQMYLFHGLNCSGAFILVVMAYDRYVAICRPLHYPVHMTPQTNTALAASAWITALLLPIPAVAQTSQMAFDSIAYIYHCFCDPLAMVQASCSDTSPQTLMGFCIAMVVSFLPLLLVLLSYARILASVLRINSREGRSKAFSTCSSHLLVVGTYYSSIAIAYVVYRTNLPVDFHIVGNVVFAILTPVLNPLIYTLRNKDVKAAIIKIIHVMTQAVTRTLTFKSS</sequence>